<keyword evidence="1" id="KW-0472">Membrane</keyword>
<organism evidence="2 3">
    <name type="scientific">Photobacterium carnosum</name>
    <dbReference type="NCBI Taxonomy" id="2023717"/>
    <lineage>
        <taxon>Bacteria</taxon>
        <taxon>Pseudomonadati</taxon>
        <taxon>Pseudomonadota</taxon>
        <taxon>Gammaproteobacteria</taxon>
        <taxon>Vibrionales</taxon>
        <taxon>Vibrionaceae</taxon>
        <taxon>Photobacterium</taxon>
    </lineage>
</organism>
<keyword evidence="1" id="KW-0812">Transmembrane</keyword>
<proteinExistence type="predicted"/>
<protein>
    <submittedName>
        <fullName evidence="2">Uncharacterized protein</fullName>
    </submittedName>
</protein>
<keyword evidence="3" id="KW-1185">Reference proteome</keyword>
<dbReference type="EMBL" id="NPIB01000003">
    <property type="protein sequence ID" value="PLC59068.1"/>
    <property type="molecule type" value="Genomic_DNA"/>
</dbReference>
<evidence type="ECO:0000313" key="3">
    <source>
        <dbReference type="Proteomes" id="UP000234420"/>
    </source>
</evidence>
<dbReference type="Proteomes" id="UP000234420">
    <property type="component" value="Unassembled WGS sequence"/>
</dbReference>
<gene>
    <name evidence="2" type="ORF">CIK00_04545</name>
</gene>
<keyword evidence="1" id="KW-1133">Transmembrane helix</keyword>
<accession>A0A2N4UVM2</accession>
<evidence type="ECO:0000256" key="1">
    <source>
        <dbReference type="SAM" id="Phobius"/>
    </source>
</evidence>
<dbReference type="RefSeq" id="WP_101767736.1">
    <property type="nucleotide sequence ID" value="NZ_BPPU01000002.1"/>
</dbReference>
<sequence length="112" mass="12683">MAKGIITTLLLILSLSGWISGTFFYFQAKENDKFLMEKSLDNSLNIISQMLQRNNDDDGVIEQINLSINKGWTAHTGPLTTLCENDRDRLLTIVTKINAEQICNLVPKGKYY</sequence>
<reference evidence="2 3" key="1">
    <citation type="journal article" date="2018" name="Syst. Appl. Microbiol.">
        <title>Photobacterium carnosum sp. nov., isolated from spoiled modified atmosphere packaged poultry meat.</title>
        <authorList>
            <person name="Hilgarth M."/>
            <person name="Fuertes S."/>
            <person name="Ehrmann M."/>
            <person name="Vogel R.F."/>
        </authorList>
    </citation>
    <scope>NUCLEOTIDE SEQUENCE [LARGE SCALE GENOMIC DNA]</scope>
    <source>
        <strain evidence="2 3">TMW 2.2021</strain>
    </source>
</reference>
<evidence type="ECO:0000313" key="2">
    <source>
        <dbReference type="EMBL" id="PLC59068.1"/>
    </source>
</evidence>
<comment type="caution">
    <text evidence="2">The sequence shown here is derived from an EMBL/GenBank/DDBJ whole genome shotgun (WGS) entry which is preliminary data.</text>
</comment>
<name>A0A2N4UVM2_9GAMM</name>
<dbReference type="AlphaFoldDB" id="A0A2N4UVM2"/>
<feature type="transmembrane region" description="Helical" evidence="1">
    <location>
        <begin position="6"/>
        <end position="26"/>
    </location>
</feature>